<dbReference type="AlphaFoldDB" id="A0A8S3FP68"/>
<dbReference type="EMBL" id="CAJOBJ010271085">
    <property type="protein sequence ID" value="CAF5130828.1"/>
    <property type="molecule type" value="Genomic_DNA"/>
</dbReference>
<dbReference type="Proteomes" id="UP000681720">
    <property type="component" value="Unassembled WGS sequence"/>
</dbReference>
<evidence type="ECO:0000313" key="2">
    <source>
        <dbReference type="EMBL" id="CAF5130828.1"/>
    </source>
</evidence>
<comment type="caution">
    <text evidence="2">The sequence shown here is derived from an EMBL/GenBank/DDBJ whole genome shotgun (WGS) entry which is preliminary data.</text>
</comment>
<gene>
    <name evidence="2" type="ORF">GIL414_LOCUS64007</name>
</gene>
<reference evidence="2" key="1">
    <citation type="submission" date="2021-02" db="EMBL/GenBank/DDBJ databases">
        <authorList>
            <person name="Nowell W R."/>
        </authorList>
    </citation>
    <scope>NUCLEOTIDE SEQUENCE</scope>
</reference>
<accession>A0A8S3FP68</accession>
<feature type="compositionally biased region" description="Low complexity" evidence="1">
    <location>
        <begin position="57"/>
        <end position="75"/>
    </location>
</feature>
<organism evidence="2 3">
    <name type="scientific">Rotaria magnacalcarata</name>
    <dbReference type="NCBI Taxonomy" id="392030"/>
    <lineage>
        <taxon>Eukaryota</taxon>
        <taxon>Metazoa</taxon>
        <taxon>Spiralia</taxon>
        <taxon>Gnathifera</taxon>
        <taxon>Rotifera</taxon>
        <taxon>Eurotatoria</taxon>
        <taxon>Bdelloidea</taxon>
        <taxon>Philodinida</taxon>
        <taxon>Philodinidae</taxon>
        <taxon>Rotaria</taxon>
    </lineage>
</organism>
<feature type="compositionally biased region" description="Low complexity" evidence="1">
    <location>
        <begin position="83"/>
        <end position="96"/>
    </location>
</feature>
<feature type="region of interest" description="Disordered" evidence="1">
    <location>
        <begin position="1"/>
        <end position="43"/>
    </location>
</feature>
<name>A0A8S3FP68_9BILA</name>
<feature type="region of interest" description="Disordered" evidence="1">
    <location>
        <begin position="57"/>
        <end position="129"/>
    </location>
</feature>
<proteinExistence type="predicted"/>
<feature type="compositionally biased region" description="Polar residues" evidence="1">
    <location>
        <begin position="24"/>
        <end position="40"/>
    </location>
</feature>
<feature type="compositionally biased region" description="Low complexity" evidence="1">
    <location>
        <begin position="1"/>
        <end position="23"/>
    </location>
</feature>
<evidence type="ECO:0000256" key="1">
    <source>
        <dbReference type="SAM" id="MobiDB-lite"/>
    </source>
</evidence>
<feature type="non-terminal residue" evidence="2">
    <location>
        <position position="1"/>
    </location>
</feature>
<evidence type="ECO:0000313" key="3">
    <source>
        <dbReference type="Proteomes" id="UP000681720"/>
    </source>
</evidence>
<sequence>KITNQSSYRSQQSTSSLSPLTSRAKLTSNIDNRTSPSMTKQEALLKMPVQSLAYSRSTMPSLLSSSPLPKSSSSSQFNTDFGSSLSSTSTEPTLRSKPPMRLNSDTVLHKPMNNPVHHSAYGTSPSDDF</sequence>
<protein>
    <submittedName>
        <fullName evidence="2">Uncharacterized protein</fullName>
    </submittedName>
</protein>